<dbReference type="InParanoid" id="A0A409Y4A3"/>
<dbReference type="EMBL" id="NHYE01001182">
    <property type="protein sequence ID" value="PPQ97835.1"/>
    <property type="molecule type" value="Genomic_DNA"/>
</dbReference>
<proteinExistence type="predicted"/>
<protein>
    <recommendedName>
        <fullName evidence="6">RFX-type winged-helix domain-containing protein</fullName>
    </recommendedName>
</protein>
<feature type="domain" description="RFX-type winged-helix" evidence="6">
    <location>
        <begin position="346"/>
        <end position="422"/>
    </location>
</feature>
<dbReference type="GO" id="GO:0006325">
    <property type="term" value="P:chromatin organization"/>
    <property type="evidence" value="ECO:0007669"/>
    <property type="project" value="UniProtKB-KW"/>
</dbReference>
<sequence length="643" mass="72020">MATFINRGATTPANYYRTAAYTSQPQTQQRPNLTDDYERWYTEKAPNNRMALSVRSGILSEVGWALDRLCRLANNERFEFYPGLLDSLFDWPEWYVTEGYKMLQDSNLLFSCDPTLALKHRYAVESLFVLRNAAFYEPNANEIASHSHTIPLILNGLHNLDHSKDENSEALLHIIDLFQIVLAPRVTVHTNIAPKLNPIPPLLRVVAESSNRTMIISSLTALVSLFSNSANLSHLSADSPALKASVQYLPLFVDKPLVQACLNYLYAHISHPSMARLFLLRPEMPGVLKVLATLLLEEQRPLEKTFTLDITGPIHTASSVSPSTRDHELTKDELENLLAKPEPQRCYDWMRAMFVAKPDGELTQVDFWNLYKDAFSPYADQHGLLVASDVIKNVTNVFPQAQAMVLPGPVQRFVVRGVDRRKESAANERFRCQWNRSQCSSLPFASPGELYEHVLQHLTTEDASELPCLWSSCSVPPVSKHALSAHVLTHLSNTQVQKHPSQSDTITLPSENYPYPTENPSSRPPPPPRSTTITYDLPIIDPPSTSLTALLIIRILFRTSFASADAAPRVDADHFGFPGIVEDTMDASGEEIDLGDGTSDGDEREGERRGRKAFIGIKRLLESVQIKDETLMGWVTEMTDIGT</sequence>
<dbReference type="GO" id="GO:0006355">
    <property type="term" value="P:regulation of DNA-templated transcription"/>
    <property type="evidence" value="ECO:0007669"/>
    <property type="project" value="InterPro"/>
</dbReference>
<accession>A0A409Y4A3</accession>
<gene>
    <name evidence="7" type="ORF">CVT26_012944</name>
</gene>
<dbReference type="InterPro" id="IPR003150">
    <property type="entry name" value="DNA-bd_RFX"/>
</dbReference>
<dbReference type="STRING" id="231916.A0A409Y4A3"/>
<evidence type="ECO:0000313" key="8">
    <source>
        <dbReference type="Proteomes" id="UP000284706"/>
    </source>
</evidence>
<keyword evidence="8" id="KW-1185">Reference proteome</keyword>
<reference evidence="7 8" key="1">
    <citation type="journal article" date="2018" name="Evol. Lett.">
        <title>Horizontal gene cluster transfer increased hallucinogenic mushroom diversity.</title>
        <authorList>
            <person name="Reynolds H.T."/>
            <person name="Vijayakumar V."/>
            <person name="Gluck-Thaler E."/>
            <person name="Korotkin H.B."/>
            <person name="Matheny P.B."/>
            <person name="Slot J.C."/>
        </authorList>
    </citation>
    <scope>NUCLEOTIDE SEQUENCE [LARGE SCALE GENOMIC DNA]</scope>
    <source>
        <strain evidence="7 8">SRW20</strain>
    </source>
</reference>
<evidence type="ECO:0000259" key="6">
    <source>
        <dbReference type="PROSITE" id="PS51526"/>
    </source>
</evidence>
<feature type="region of interest" description="Disordered" evidence="5">
    <location>
        <begin position="589"/>
        <end position="609"/>
    </location>
</feature>
<evidence type="ECO:0000256" key="2">
    <source>
        <dbReference type="ARBA" id="ARBA00023015"/>
    </source>
</evidence>
<dbReference type="PROSITE" id="PS51526">
    <property type="entry name" value="RFX_DBD"/>
    <property type="match status" value="1"/>
</dbReference>
<evidence type="ECO:0000256" key="3">
    <source>
        <dbReference type="ARBA" id="ARBA00023163"/>
    </source>
</evidence>
<name>A0A409Y4A3_9AGAR</name>
<keyword evidence="4" id="KW-0539">Nucleus</keyword>
<keyword evidence="3" id="KW-0804">Transcription</keyword>
<feature type="compositionally biased region" description="Acidic residues" evidence="5">
    <location>
        <begin position="589"/>
        <end position="604"/>
    </location>
</feature>
<evidence type="ECO:0000256" key="4">
    <source>
        <dbReference type="ARBA" id="ARBA00023242"/>
    </source>
</evidence>
<keyword evidence="2" id="KW-0805">Transcription regulation</keyword>
<dbReference type="OrthoDB" id="338531at2759"/>
<dbReference type="FunCoup" id="A0A409Y4A3">
    <property type="interactions" value="7"/>
</dbReference>
<evidence type="ECO:0000256" key="1">
    <source>
        <dbReference type="ARBA" id="ARBA00022853"/>
    </source>
</evidence>
<dbReference type="Proteomes" id="UP000284706">
    <property type="component" value="Unassembled WGS sequence"/>
</dbReference>
<evidence type="ECO:0000256" key="5">
    <source>
        <dbReference type="SAM" id="MobiDB-lite"/>
    </source>
</evidence>
<dbReference type="GO" id="GO:0003677">
    <property type="term" value="F:DNA binding"/>
    <property type="evidence" value="ECO:0007669"/>
    <property type="project" value="InterPro"/>
</dbReference>
<dbReference type="AlphaFoldDB" id="A0A409Y4A3"/>
<evidence type="ECO:0000313" key="7">
    <source>
        <dbReference type="EMBL" id="PPQ97835.1"/>
    </source>
</evidence>
<feature type="compositionally biased region" description="Polar residues" evidence="5">
    <location>
        <begin position="494"/>
        <end position="510"/>
    </location>
</feature>
<comment type="caution">
    <text evidence="7">The sequence shown here is derived from an EMBL/GenBank/DDBJ whole genome shotgun (WGS) entry which is preliminary data.</text>
</comment>
<dbReference type="GO" id="GO:0016586">
    <property type="term" value="C:RSC-type complex"/>
    <property type="evidence" value="ECO:0007669"/>
    <property type="project" value="TreeGrafter"/>
</dbReference>
<dbReference type="InterPro" id="IPR052406">
    <property type="entry name" value="Chromatin_Remodeling_Comp"/>
</dbReference>
<feature type="region of interest" description="Disordered" evidence="5">
    <location>
        <begin position="494"/>
        <end position="534"/>
    </location>
</feature>
<dbReference type="PANTHER" id="PTHR22970">
    <property type="entry name" value="AT-RICH INTERACTIVE DOMAIN-CONTAINING PROTEIN 2"/>
    <property type="match status" value="1"/>
</dbReference>
<organism evidence="7 8">
    <name type="scientific">Gymnopilus dilepis</name>
    <dbReference type="NCBI Taxonomy" id="231916"/>
    <lineage>
        <taxon>Eukaryota</taxon>
        <taxon>Fungi</taxon>
        <taxon>Dikarya</taxon>
        <taxon>Basidiomycota</taxon>
        <taxon>Agaricomycotina</taxon>
        <taxon>Agaricomycetes</taxon>
        <taxon>Agaricomycetidae</taxon>
        <taxon>Agaricales</taxon>
        <taxon>Agaricineae</taxon>
        <taxon>Hymenogastraceae</taxon>
        <taxon>Gymnopilus</taxon>
    </lineage>
</organism>
<keyword evidence="1" id="KW-0156">Chromatin regulator</keyword>
<dbReference type="PANTHER" id="PTHR22970:SF14">
    <property type="entry name" value="AT-RICH INTERACTIVE DOMAIN-CONTAINING PROTEIN 2"/>
    <property type="match status" value="1"/>
</dbReference>